<proteinExistence type="predicted"/>
<accession>A0A645H1Q3</accession>
<dbReference type="PANTHER" id="PTHR36179:SF2">
    <property type="entry name" value="LUD DOMAIN-CONTAINING PROTEIN"/>
    <property type="match status" value="1"/>
</dbReference>
<gene>
    <name evidence="2" type="ORF">SDC9_179404</name>
</gene>
<dbReference type="AlphaFoldDB" id="A0A645H1Q3"/>
<evidence type="ECO:0000313" key="2">
    <source>
        <dbReference type="EMBL" id="MPN31929.1"/>
    </source>
</evidence>
<organism evidence="2">
    <name type="scientific">bioreactor metagenome</name>
    <dbReference type="NCBI Taxonomy" id="1076179"/>
    <lineage>
        <taxon>unclassified sequences</taxon>
        <taxon>metagenomes</taxon>
        <taxon>ecological metagenomes</taxon>
    </lineage>
</organism>
<name>A0A645H1Q3_9ZZZZ</name>
<feature type="domain" description="LUD" evidence="1">
    <location>
        <begin position="1"/>
        <end position="87"/>
    </location>
</feature>
<comment type="caution">
    <text evidence="2">The sequence shown here is derived from an EMBL/GenBank/DDBJ whole genome shotgun (WGS) entry which is preliminary data.</text>
</comment>
<evidence type="ECO:0000259" key="1">
    <source>
        <dbReference type="Pfam" id="PF02589"/>
    </source>
</evidence>
<dbReference type="InterPro" id="IPR003741">
    <property type="entry name" value="LUD_dom"/>
</dbReference>
<dbReference type="EMBL" id="VSSQ01083676">
    <property type="protein sequence ID" value="MPN31929.1"/>
    <property type="molecule type" value="Genomic_DNA"/>
</dbReference>
<protein>
    <recommendedName>
        <fullName evidence="1">LUD domain-containing protein</fullName>
    </recommendedName>
</protein>
<reference evidence="2" key="1">
    <citation type="submission" date="2019-08" db="EMBL/GenBank/DDBJ databases">
        <authorList>
            <person name="Kucharzyk K."/>
            <person name="Murdoch R.W."/>
            <person name="Higgins S."/>
            <person name="Loffler F."/>
        </authorList>
    </citation>
    <scope>NUCLEOTIDE SEQUENCE</scope>
</reference>
<sequence length="108" mass="11468">MAETGELVNIDGIGNRLSASLYGPKKLYFVCGINKIAPDLPAAIEQARNVAAPANAKRLNKKTPCATTGRCHDCNSPDRICRAMVIHMGPTMISSCTEVIIVGENLGV</sequence>
<dbReference type="Pfam" id="PF02589">
    <property type="entry name" value="LUD_dom"/>
    <property type="match status" value="1"/>
</dbReference>
<dbReference type="PANTHER" id="PTHR36179">
    <property type="entry name" value="LUD_DOM DOMAIN-CONTAINING PROTEIN"/>
    <property type="match status" value="1"/>
</dbReference>